<dbReference type="PANTHER" id="PTHR32246">
    <property type="entry name" value="INGRESSION PROTEIN FIC1"/>
    <property type="match status" value="1"/>
</dbReference>
<evidence type="ECO:0000313" key="3">
    <source>
        <dbReference type="Proteomes" id="UP000228380"/>
    </source>
</evidence>
<accession>A0A8B7D1F2</accession>
<proteinExistence type="predicted"/>
<evidence type="ECO:0000256" key="1">
    <source>
        <dbReference type="SAM" id="MobiDB-lite"/>
    </source>
</evidence>
<dbReference type="Pfam" id="PF00168">
    <property type="entry name" value="C2"/>
    <property type="match status" value="1"/>
</dbReference>
<dbReference type="InterPro" id="IPR000008">
    <property type="entry name" value="C2_dom"/>
</dbReference>
<feature type="compositionally biased region" description="Basic and acidic residues" evidence="1">
    <location>
        <begin position="37"/>
        <end position="50"/>
    </location>
</feature>
<sequence>MAYRTLEIAQLSAHKLKDVRLFGRMKVYVVVSLSDDPQPKKRTPTDRVGRENPSWNSMTFQFNVPDDNPGRLTLRFLLRTERSLGDRDVGEVNVPVKDLLRTGNGQMQSVSFQVYVPSYGENQGVLKFSYKLGKRIAPPPTIPTTVVQETMVRTIAGYPYPTPANGYGYEAAPPPRKK</sequence>
<dbReference type="GO" id="GO:0006952">
    <property type="term" value="P:defense response"/>
    <property type="evidence" value="ECO:0007669"/>
    <property type="project" value="InterPro"/>
</dbReference>
<dbReference type="PANTHER" id="PTHR32246:SF173">
    <property type="entry name" value="C2 DOMAIN-CONTAINING PROTEIN"/>
    <property type="match status" value="1"/>
</dbReference>
<dbReference type="AlphaFoldDB" id="A0A8B7D1F2"/>
<dbReference type="InterPro" id="IPR044750">
    <property type="entry name" value="C2_SRC2/BAP"/>
</dbReference>
<reference evidence="3" key="1">
    <citation type="journal article" date="2019" name="Nat. Commun.">
        <title>Genome-wide association mapping of date palm fruit traits.</title>
        <authorList>
            <person name="Hazzouri K.M."/>
            <person name="Gros-Balthazard M."/>
            <person name="Flowers J.M."/>
            <person name="Copetti D."/>
            <person name="Lemansour A."/>
            <person name="Lebrun M."/>
            <person name="Masmoudi K."/>
            <person name="Ferrand S."/>
            <person name="Dhar M.I."/>
            <person name="Fresquez Z.A."/>
            <person name="Rosas U."/>
            <person name="Zhang J."/>
            <person name="Talag J."/>
            <person name="Lee S."/>
            <person name="Kudrna D."/>
            <person name="Powell R.F."/>
            <person name="Leitch I.J."/>
            <person name="Krueger R.R."/>
            <person name="Wing R.A."/>
            <person name="Amiri K.M.A."/>
            <person name="Purugganan M.D."/>
        </authorList>
    </citation>
    <scope>NUCLEOTIDE SEQUENCE [LARGE SCALE GENOMIC DNA]</scope>
    <source>
        <strain evidence="3">cv. Khalas</strain>
    </source>
</reference>
<dbReference type="SUPFAM" id="SSF49562">
    <property type="entry name" value="C2 domain (Calcium/lipid-binding domain, CaLB)"/>
    <property type="match status" value="1"/>
</dbReference>
<keyword evidence="3" id="KW-1185">Reference proteome</keyword>
<name>A0A8B7D1F2_PHODC</name>
<evidence type="ECO:0000259" key="2">
    <source>
        <dbReference type="PROSITE" id="PS50004"/>
    </source>
</evidence>
<reference evidence="4" key="2">
    <citation type="submission" date="2025-08" db="UniProtKB">
        <authorList>
            <consortium name="RefSeq"/>
        </authorList>
    </citation>
    <scope>IDENTIFICATION</scope>
    <source>
        <tissue evidence="4">Young leaves</tissue>
    </source>
</reference>
<protein>
    <submittedName>
        <fullName evidence="4">Protein SRC2 homolog</fullName>
    </submittedName>
</protein>
<dbReference type="OrthoDB" id="270970at2759"/>
<gene>
    <name evidence="4" type="primary">LOC103722117</name>
</gene>
<feature type="domain" description="C2" evidence="2">
    <location>
        <begin position="1"/>
        <end position="110"/>
    </location>
</feature>
<dbReference type="Gene3D" id="2.60.40.150">
    <property type="entry name" value="C2 domain"/>
    <property type="match status" value="1"/>
</dbReference>
<dbReference type="SMART" id="SM00239">
    <property type="entry name" value="C2"/>
    <property type="match status" value="1"/>
</dbReference>
<dbReference type="GeneID" id="103722117"/>
<dbReference type="PROSITE" id="PS50004">
    <property type="entry name" value="C2"/>
    <property type="match status" value="1"/>
</dbReference>
<dbReference type="CDD" id="cd04051">
    <property type="entry name" value="C2_SRC2_like"/>
    <property type="match status" value="1"/>
</dbReference>
<dbReference type="InterPro" id="IPR035892">
    <property type="entry name" value="C2_domain_sf"/>
</dbReference>
<dbReference type="Proteomes" id="UP000228380">
    <property type="component" value="Chromosome 3"/>
</dbReference>
<organism evidence="3 4">
    <name type="scientific">Phoenix dactylifera</name>
    <name type="common">Date palm</name>
    <dbReference type="NCBI Taxonomy" id="42345"/>
    <lineage>
        <taxon>Eukaryota</taxon>
        <taxon>Viridiplantae</taxon>
        <taxon>Streptophyta</taxon>
        <taxon>Embryophyta</taxon>
        <taxon>Tracheophyta</taxon>
        <taxon>Spermatophyta</taxon>
        <taxon>Magnoliopsida</taxon>
        <taxon>Liliopsida</taxon>
        <taxon>Arecaceae</taxon>
        <taxon>Coryphoideae</taxon>
        <taxon>Phoeniceae</taxon>
        <taxon>Phoenix</taxon>
    </lineage>
</organism>
<dbReference type="KEGG" id="pda:103722117"/>
<feature type="region of interest" description="Disordered" evidence="1">
    <location>
        <begin position="35"/>
        <end position="54"/>
    </location>
</feature>
<evidence type="ECO:0000313" key="4">
    <source>
        <dbReference type="RefSeq" id="XP_008810780.2"/>
    </source>
</evidence>
<dbReference type="RefSeq" id="XP_008810780.2">
    <property type="nucleotide sequence ID" value="XM_008812558.3"/>
</dbReference>